<dbReference type="EMBL" id="AAOS02000003">
    <property type="protein sequence ID" value="EDR34113.1"/>
    <property type="molecule type" value="Genomic_DNA"/>
</dbReference>
<dbReference type="Gene3D" id="2.60.60.30">
    <property type="entry name" value="sav2460 like domains"/>
    <property type="match status" value="1"/>
</dbReference>
<feature type="domain" description="TerD" evidence="2">
    <location>
        <begin position="13"/>
        <end position="196"/>
    </location>
</feature>
<reference evidence="3 4" key="1">
    <citation type="submission" date="2008-01" db="EMBL/GenBank/DDBJ databases">
        <title>Yersinia pestis Strain IP275 project at JCVI/TIGR.</title>
        <authorList>
            <person name="Ravel J."/>
            <person name="Eppinger M."/>
            <person name="Fricke W.F."/>
            <person name="Rosovitz M."/>
            <person name="Lindler L.E."/>
            <person name="Bearden S."/>
            <person name="Shriefer M."/>
        </authorList>
    </citation>
    <scope>NUCLEOTIDE SEQUENCE [LARGE SCALE GENOMIC DNA]</scope>
    <source>
        <strain evidence="3 4">IP275</strain>
    </source>
</reference>
<comment type="caution">
    <text evidence="3">The sequence shown here is derived from an EMBL/GenBank/DDBJ whole genome shotgun (WGS) entry which is preliminary data.</text>
</comment>
<protein>
    <submittedName>
        <fullName evidence="3">Tellurium resistance protein</fullName>
    </submittedName>
</protein>
<evidence type="ECO:0000313" key="4">
    <source>
        <dbReference type="Proteomes" id="UP000004430"/>
    </source>
</evidence>
<keyword evidence="1" id="KW-0778">Tellurium resistance</keyword>
<evidence type="ECO:0000259" key="2">
    <source>
        <dbReference type="Pfam" id="PF02342"/>
    </source>
</evidence>
<dbReference type="AlphaFoldDB" id="A0AAV3BLD2"/>
<gene>
    <name evidence="3" type="primary">terZ</name>
    <name evidence="3" type="ORF">YPIP275_3240</name>
</gene>
<organism evidence="3 4">
    <name type="scientific">Yersinia pestis biovar Orientalis str. IP275</name>
    <dbReference type="NCBI Taxonomy" id="373665"/>
    <lineage>
        <taxon>Bacteria</taxon>
        <taxon>Pseudomonadati</taxon>
        <taxon>Pseudomonadota</taxon>
        <taxon>Gammaproteobacteria</taxon>
        <taxon>Enterobacterales</taxon>
        <taxon>Yersiniaceae</taxon>
        <taxon>Yersinia</taxon>
    </lineage>
</organism>
<dbReference type="CDD" id="cd06974">
    <property type="entry name" value="TerD_like"/>
    <property type="match status" value="1"/>
</dbReference>
<sequence>MFNNFILKGNVMISLSKNQTISLAKESSALSRVQFGLGWDPVKKKKSFLGGLFGGGSASDSIDLDASCVMLSQAGKPVDTVSFRHLTSKCRSVQHTGDNLTGEGDGDDEVINVDLSRLPAEVEYLAFTVNSFRGQTFNEVENAFCRVVDQTGKELARYVLTEQGSHTGIVISSLRRNNGQWDFTAHGRACRGRTIEDMMSEIIETVVR</sequence>
<dbReference type="InterPro" id="IPR051324">
    <property type="entry name" value="Stress/Tellurium_Resist"/>
</dbReference>
<evidence type="ECO:0000256" key="1">
    <source>
        <dbReference type="ARBA" id="ARBA00022686"/>
    </source>
</evidence>
<dbReference type="PANTHER" id="PTHR32097:SF17">
    <property type="entry name" value="CAMP-BINDING PROTEIN 1-RELATED"/>
    <property type="match status" value="1"/>
</dbReference>
<name>A0AAV3BLD2_YERPE</name>
<dbReference type="InterPro" id="IPR003325">
    <property type="entry name" value="TerD"/>
</dbReference>
<evidence type="ECO:0000313" key="3">
    <source>
        <dbReference type="EMBL" id="EDR34113.1"/>
    </source>
</evidence>
<reference evidence="3 4" key="2">
    <citation type="submission" date="2010-03" db="EMBL/GenBank/DDBJ databases">
        <authorList>
            <person name="Payne S.H."/>
            <person name="Sutton G.G."/>
        </authorList>
    </citation>
    <scope>NUCLEOTIDE SEQUENCE [LARGE SCALE GENOMIC DNA]</scope>
    <source>
        <strain evidence="3 4">IP275</strain>
    </source>
</reference>
<dbReference type="PANTHER" id="PTHR32097">
    <property type="entry name" value="CAMP-BINDING PROTEIN 1-RELATED"/>
    <property type="match status" value="1"/>
</dbReference>
<dbReference type="GO" id="GO:0046690">
    <property type="term" value="P:response to tellurium ion"/>
    <property type="evidence" value="ECO:0007669"/>
    <property type="project" value="UniProtKB-KW"/>
</dbReference>
<accession>A0AAV3BLD2</accession>
<dbReference type="Pfam" id="PF02342">
    <property type="entry name" value="TerD"/>
    <property type="match status" value="1"/>
</dbReference>
<proteinExistence type="predicted"/>
<dbReference type="Proteomes" id="UP000004430">
    <property type="component" value="Unassembled WGS sequence"/>
</dbReference>